<proteinExistence type="predicted"/>
<evidence type="ECO:0000313" key="1">
    <source>
        <dbReference type="EMBL" id="KAK3758924.1"/>
    </source>
</evidence>
<gene>
    <name evidence="1" type="ORF">RRG08_016004</name>
</gene>
<reference evidence="1" key="1">
    <citation type="journal article" date="2023" name="G3 (Bethesda)">
        <title>A reference genome for the long-term kleptoplast-retaining sea slug Elysia crispata morphotype clarki.</title>
        <authorList>
            <person name="Eastman K.E."/>
            <person name="Pendleton A.L."/>
            <person name="Shaikh M.A."/>
            <person name="Suttiyut T."/>
            <person name="Ogas R."/>
            <person name="Tomko P."/>
            <person name="Gavelis G."/>
            <person name="Widhalm J.R."/>
            <person name="Wisecaver J.H."/>
        </authorList>
    </citation>
    <scope>NUCLEOTIDE SEQUENCE</scope>
    <source>
        <strain evidence="1">ECLA1</strain>
    </source>
</reference>
<sequence>MTSTGSGIGEGIYGLCETGGKVEIFIVTDHCHIVAAIGSGIGEGMYGLCCSDQQADGCLKMIQLFRNSKNRDKQDDVDANKQRNSLLYVLRVGETVPPDVLCGVWRVVLLTDHRSEPESQVNTFRVLCNNQLNIGM</sequence>
<keyword evidence="2" id="KW-1185">Reference proteome</keyword>
<evidence type="ECO:0000313" key="2">
    <source>
        <dbReference type="Proteomes" id="UP001283361"/>
    </source>
</evidence>
<dbReference type="Proteomes" id="UP001283361">
    <property type="component" value="Unassembled WGS sequence"/>
</dbReference>
<comment type="caution">
    <text evidence="1">The sequence shown here is derived from an EMBL/GenBank/DDBJ whole genome shotgun (WGS) entry which is preliminary data.</text>
</comment>
<accession>A0AAE1D685</accession>
<protein>
    <submittedName>
        <fullName evidence="1">Uncharacterized protein</fullName>
    </submittedName>
</protein>
<dbReference type="EMBL" id="JAWDGP010005185">
    <property type="protein sequence ID" value="KAK3758924.1"/>
    <property type="molecule type" value="Genomic_DNA"/>
</dbReference>
<dbReference type="AlphaFoldDB" id="A0AAE1D685"/>
<organism evidence="1 2">
    <name type="scientific">Elysia crispata</name>
    <name type="common">lettuce slug</name>
    <dbReference type="NCBI Taxonomy" id="231223"/>
    <lineage>
        <taxon>Eukaryota</taxon>
        <taxon>Metazoa</taxon>
        <taxon>Spiralia</taxon>
        <taxon>Lophotrochozoa</taxon>
        <taxon>Mollusca</taxon>
        <taxon>Gastropoda</taxon>
        <taxon>Heterobranchia</taxon>
        <taxon>Euthyneura</taxon>
        <taxon>Panpulmonata</taxon>
        <taxon>Sacoglossa</taxon>
        <taxon>Placobranchoidea</taxon>
        <taxon>Plakobranchidae</taxon>
        <taxon>Elysia</taxon>
    </lineage>
</organism>
<name>A0AAE1D685_9GAST</name>